<organism evidence="5 6">
    <name type="scientific">Streptomyces nigrescens</name>
    <dbReference type="NCBI Taxonomy" id="1920"/>
    <lineage>
        <taxon>Bacteria</taxon>
        <taxon>Bacillati</taxon>
        <taxon>Actinomycetota</taxon>
        <taxon>Actinomycetes</taxon>
        <taxon>Kitasatosporales</taxon>
        <taxon>Streptomycetaceae</taxon>
        <taxon>Streptomyces</taxon>
    </lineage>
</organism>
<evidence type="ECO:0000313" key="6">
    <source>
        <dbReference type="Proteomes" id="UP001059597"/>
    </source>
</evidence>
<evidence type="ECO:0000256" key="2">
    <source>
        <dbReference type="ARBA" id="ARBA00022679"/>
    </source>
</evidence>
<accession>A0ABM7ZP41</accession>
<dbReference type="Gene3D" id="3.40.50.150">
    <property type="entry name" value="Vaccinia Virus protein VP39"/>
    <property type="match status" value="1"/>
</dbReference>
<dbReference type="CDD" id="cd02440">
    <property type="entry name" value="AdoMet_MTases"/>
    <property type="match status" value="1"/>
</dbReference>
<dbReference type="InterPro" id="IPR029063">
    <property type="entry name" value="SAM-dependent_MTases_sf"/>
</dbReference>
<feature type="region of interest" description="Disordered" evidence="4">
    <location>
        <begin position="232"/>
        <end position="255"/>
    </location>
</feature>
<keyword evidence="6" id="KW-1185">Reference proteome</keyword>
<dbReference type="PANTHER" id="PTHR43464">
    <property type="entry name" value="METHYLTRANSFERASE"/>
    <property type="match status" value="1"/>
</dbReference>
<reference evidence="5" key="1">
    <citation type="submission" date="2022-06" db="EMBL/GenBank/DDBJ databases">
        <title>Complete genome sequence of Streptomyces nigrescens HEK616.</title>
        <authorList>
            <person name="Asamizu S."/>
            <person name="Onaka H."/>
        </authorList>
    </citation>
    <scope>NUCLEOTIDE SEQUENCE</scope>
    <source>
        <strain evidence="5">HEK616</strain>
    </source>
</reference>
<keyword evidence="3" id="KW-0949">S-adenosyl-L-methionine</keyword>
<evidence type="ECO:0000256" key="3">
    <source>
        <dbReference type="ARBA" id="ARBA00022691"/>
    </source>
</evidence>
<keyword evidence="2" id="KW-0808">Transferase</keyword>
<dbReference type="Pfam" id="PF13489">
    <property type="entry name" value="Methyltransf_23"/>
    <property type="match status" value="1"/>
</dbReference>
<dbReference type="PANTHER" id="PTHR43464:SF19">
    <property type="entry name" value="UBIQUINONE BIOSYNTHESIS O-METHYLTRANSFERASE, MITOCHONDRIAL"/>
    <property type="match status" value="1"/>
</dbReference>
<dbReference type="Proteomes" id="UP001059597">
    <property type="component" value="Chromosome"/>
</dbReference>
<proteinExistence type="predicted"/>
<name>A0ABM7ZP41_STRNI</name>
<evidence type="ECO:0000256" key="4">
    <source>
        <dbReference type="SAM" id="MobiDB-lite"/>
    </source>
</evidence>
<dbReference type="EMBL" id="AP026073">
    <property type="protein sequence ID" value="BDM68119.1"/>
    <property type="molecule type" value="Genomic_DNA"/>
</dbReference>
<evidence type="ECO:0000313" key="5">
    <source>
        <dbReference type="EMBL" id="BDM68119.1"/>
    </source>
</evidence>
<protein>
    <recommendedName>
        <fullName evidence="7">Methyltransferase type 11</fullName>
    </recommendedName>
</protein>
<dbReference type="SUPFAM" id="SSF53335">
    <property type="entry name" value="S-adenosyl-L-methionine-dependent methyltransferases"/>
    <property type="match status" value="1"/>
</dbReference>
<keyword evidence="1" id="KW-0489">Methyltransferase</keyword>
<evidence type="ECO:0000256" key="1">
    <source>
        <dbReference type="ARBA" id="ARBA00022603"/>
    </source>
</evidence>
<sequence length="255" mass="27423">MLRATAGGAGLFRGYRPDMTSPQGFLGFWETTGSAKTFTHPLDPALLDAYVPRRARVLDYGCGYGRLTAELAGLGYRGVCGVDVSAALIARGRREHPELDLRRHAGLPLPFEAGSFDAALLFAVLTCVPTDVDQEAITGELGRLVRPGGVLYVSDVPLQEDAFNQERYRRFAARYGTFGVFETPDGGVFRHHAPDRLRGLVRAAGFSVVAERSGSVGTLDGRRAERLQLIARRTADPAAAAADRPEPGRSGPAPE</sequence>
<evidence type="ECO:0008006" key="7">
    <source>
        <dbReference type="Google" id="ProtNLM"/>
    </source>
</evidence>
<gene>
    <name evidence="5" type="ORF">HEK616_16060</name>
</gene>